<dbReference type="Gene3D" id="1.10.443.10">
    <property type="entry name" value="Intergrase catalytic core"/>
    <property type="match status" value="1"/>
</dbReference>
<evidence type="ECO:0000256" key="4">
    <source>
        <dbReference type="ARBA" id="ARBA00023172"/>
    </source>
</evidence>
<feature type="domain" description="Tyr recombinase" evidence="6">
    <location>
        <begin position="104"/>
        <end position="300"/>
    </location>
</feature>
<keyword evidence="4" id="KW-0233">DNA recombination</keyword>
<dbReference type="InterPro" id="IPR010998">
    <property type="entry name" value="Integrase_recombinase_N"/>
</dbReference>
<accession>A0ABY4WKY9</accession>
<evidence type="ECO:0000256" key="2">
    <source>
        <dbReference type="ARBA" id="ARBA00022908"/>
    </source>
</evidence>
<reference evidence="8" key="1">
    <citation type="submission" date="2022-06" db="EMBL/GenBank/DDBJ databases">
        <title>Genome sequencing of Brevibacillus sp. BB3-R1.</title>
        <authorList>
            <person name="Heo J."/>
            <person name="Lee D."/>
            <person name="Won M."/>
            <person name="Han B.-H."/>
            <person name="Hong S.-B."/>
            <person name="Kwon S.-W."/>
        </authorList>
    </citation>
    <scope>NUCLEOTIDE SEQUENCE</scope>
    <source>
        <strain evidence="8">BB3-R1</strain>
    </source>
</reference>
<dbReference type="Pfam" id="PF14659">
    <property type="entry name" value="Phage_int_SAM_3"/>
    <property type="match status" value="1"/>
</dbReference>
<keyword evidence="9" id="KW-1185">Reference proteome</keyword>
<organism evidence="8 9">
    <name type="scientific">Brevibacillus ruminantium</name>
    <dbReference type="NCBI Taxonomy" id="2950604"/>
    <lineage>
        <taxon>Bacteria</taxon>
        <taxon>Bacillati</taxon>
        <taxon>Bacillota</taxon>
        <taxon>Bacilli</taxon>
        <taxon>Bacillales</taxon>
        <taxon>Paenibacillaceae</taxon>
        <taxon>Brevibacillus</taxon>
    </lineage>
</organism>
<proteinExistence type="inferred from homology"/>
<dbReference type="InterPro" id="IPR011010">
    <property type="entry name" value="DNA_brk_join_enz"/>
</dbReference>
<dbReference type="Gene3D" id="1.10.150.130">
    <property type="match status" value="1"/>
</dbReference>
<sequence>MLFKDFLTEWLENKRNSVRRQTFTNYVTICNSHIIPELGTLSIQQLNPFTLQKFVNSLCEKGFATSYIKKVIDVLNGSLEKAKKLDMIARNPMELVEKPRISKQEMKVWDVNEVEKFLATAQEERLYVAFLLAITTGMRQGEILGLRWKDLDFENCSLSISQTLSHDGKELQTEAKTKSSIRAIHLPTETLLALRKHRSLIIQEKLQAGDKYVDHDLVVCTSVGTPVIPRNLTRTWKRLIEQAGVAPIRFHDLRHTHATLLLKQGIHIKVVADRLGHTDTRMTLDTYSHIQPSMQVEAANAISQALFKKQA</sequence>
<dbReference type="InterPro" id="IPR002104">
    <property type="entry name" value="Integrase_catalytic"/>
</dbReference>
<dbReference type="SUPFAM" id="SSF56349">
    <property type="entry name" value="DNA breaking-rejoining enzymes"/>
    <property type="match status" value="1"/>
</dbReference>
<protein>
    <submittedName>
        <fullName evidence="8">Tyrosine-type recombinase/integrase</fullName>
    </submittedName>
</protein>
<dbReference type="PROSITE" id="PS51900">
    <property type="entry name" value="CB"/>
    <property type="match status" value="1"/>
</dbReference>
<dbReference type="EMBL" id="CP098755">
    <property type="protein sequence ID" value="USG67334.1"/>
    <property type="molecule type" value="Genomic_DNA"/>
</dbReference>
<dbReference type="InterPro" id="IPR050090">
    <property type="entry name" value="Tyrosine_recombinase_XerCD"/>
</dbReference>
<evidence type="ECO:0000259" key="7">
    <source>
        <dbReference type="PROSITE" id="PS51900"/>
    </source>
</evidence>
<dbReference type="PANTHER" id="PTHR30349:SF64">
    <property type="entry name" value="PROPHAGE INTEGRASE INTD-RELATED"/>
    <property type="match status" value="1"/>
</dbReference>
<evidence type="ECO:0000259" key="6">
    <source>
        <dbReference type="PROSITE" id="PS51898"/>
    </source>
</evidence>
<evidence type="ECO:0000256" key="1">
    <source>
        <dbReference type="ARBA" id="ARBA00008857"/>
    </source>
</evidence>
<evidence type="ECO:0000313" key="9">
    <source>
        <dbReference type="Proteomes" id="UP001056500"/>
    </source>
</evidence>
<evidence type="ECO:0000256" key="5">
    <source>
        <dbReference type="PROSITE-ProRule" id="PRU01248"/>
    </source>
</evidence>
<dbReference type="RefSeq" id="WP_251874436.1">
    <property type="nucleotide sequence ID" value="NZ_CP098755.1"/>
</dbReference>
<evidence type="ECO:0000256" key="3">
    <source>
        <dbReference type="ARBA" id="ARBA00023125"/>
    </source>
</evidence>
<feature type="domain" description="Core-binding (CB)" evidence="7">
    <location>
        <begin position="1"/>
        <end position="83"/>
    </location>
</feature>
<dbReference type="PANTHER" id="PTHR30349">
    <property type="entry name" value="PHAGE INTEGRASE-RELATED"/>
    <property type="match status" value="1"/>
</dbReference>
<dbReference type="PROSITE" id="PS51898">
    <property type="entry name" value="TYR_RECOMBINASE"/>
    <property type="match status" value="1"/>
</dbReference>
<gene>
    <name evidence="8" type="ORF">NDK47_08700</name>
</gene>
<comment type="similarity">
    <text evidence="1">Belongs to the 'phage' integrase family.</text>
</comment>
<dbReference type="InterPro" id="IPR044068">
    <property type="entry name" value="CB"/>
</dbReference>
<evidence type="ECO:0000313" key="8">
    <source>
        <dbReference type="EMBL" id="USG67334.1"/>
    </source>
</evidence>
<dbReference type="Pfam" id="PF00589">
    <property type="entry name" value="Phage_integrase"/>
    <property type="match status" value="1"/>
</dbReference>
<dbReference type="InterPro" id="IPR004107">
    <property type="entry name" value="Integrase_SAM-like_N"/>
</dbReference>
<keyword evidence="3 5" id="KW-0238">DNA-binding</keyword>
<name>A0ABY4WKY9_9BACL</name>
<dbReference type="InterPro" id="IPR013762">
    <property type="entry name" value="Integrase-like_cat_sf"/>
</dbReference>
<dbReference type="CDD" id="cd01189">
    <property type="entry name" value="INT_ICEBs1_C_like"/>
    <property type="match status" value="1"/>
</dbReference>
<dbReference type="Proteomes" id="UP001056500">
    <property type="component" value="Chromosome"/>
</dbReference>
<keyword evidence="2" id="KW-0229">DNA integration</keyword>